<evidence type="ECO:0000313" key="4">
    <source>
        <dbReference type="Proteomes" id="UP000499080"/>
    </source>
</evidence>
<evidence type="ECO:0000313" key="3">
    <source>
        <dbReference type="EMBL" id="GBM48153.1"/>
    </source>
</evidence>
<feature type="compositionally biased region" description="Low complexity" evidence="2">
    <location>
        <begin position="61"/>
        <end position="73"/>
    </location>
</feature>
<organism evidence="3 4">
    <name type="scientific">Araneus ventricosus</name>
    <name type="common">Orbweaver spider</name>
    <name type="synonym">Epeira ventricosa</name>
    <dbReference type="NCBI Taxonomy" id="182803"/>
    <lineage>
        <taxon>Eukaryota</taxon>
        <taxon>Metazoa</taxon>
        <taxon>Ecdysozoa</taxon>
        <taxon>Arthropoda</taxon>
        <taxon>Chelicerata</taxon>
        <taxon>Arachnida</taxon>
        <taxon>Araneae</taxon>
        <taxon>Araneomorphae</taxon>
        <taxon>Entelegynae</taxon>
        <taxon>Araneoidea</taxon>
        <taxon>Araneidae</taxon>
        <taxon>Araneus</taxon>
    </lineage>
</organism>
<dbReference type="Proteomes" id="UP000499080">
    <property type="component" value="Unassembled WGS sequence"/>
</dbReference>
<dbReference type="EMBL" id="BGPR01001205">
    <property type="protein sequence ID" value="GBM48153.1"/>
    <property type="molecule type" value="Genomic_DNA"/>
</dbReference>
<gene>
    <name evidence="3" type="ORF">AVEN_107110_1</name>
</gene>
<dbReference type="OrthoDB" id="5986631at2759"/>
<accession>A0A4Y2G3G3</accession>
<keyword evidence="1" id="KW-0175">Coiled coil</keyword>
<proteinExistence type="predicted"/>
<feature type="compositionally biased region" description="Basic and acidic residues" evidence="2">
    <location>
        <begin position="128"/>
        <end position="140"/>
    </location>
</feature>
<dbReference type="AlphaFoldDB" id="A0A4Y2G3G3"/>
<reference evidence="3 4" key="1">
    <citation type="journal article" date="2019" name="Sci. Rep.">
        <title>Orb-weaving spider Araneus ventricosus genome elucidates the spidroin gene catalogue.</title>
        <authorList>
            <person name="Kono N."/>
            <person name="Nakamura H."/>
            <person name="Ohtoshi R."/>
            <person name="Moran D.A.P."/>
            <person name="Shinohara A."/>
            <person name="Yoshida Y."/>
            <person name="Fujiwara M."/>
            <person name="Mori M."/>
            <person name="Tomita M."/>
            <person name="Arakawa K."/>
        </authorList>
    </citation>
    <scope>NUCLEOTIDE SEQUENCE [LARGE SCALE GENOMIC DNA]</scope>
</reference>
<sequence length="243" mass="28192">MESNHWPPLHFPREYYIKLQELNTTFLETVKIYTHHNPSEILLSVIEDYRIRVALLASRYTPSPSEPTASSSPSEDRRSGTLNRCSPPPASSHYRPRYRSVESREKSRRSYSKSGSRSPPPKRPSRIGSKERSRVCKEKSPINAHHSPINARNSKVEYKRRCSSPNNTTKVEKHRKSGNSSDREEKLESIEKKLDTLMKMGAILNNLQERLREQDKHIADLKKQMKEQTEIFHEKSTKKVDLA</sequence>
<feature type="region of interest" description="Disordered" evidence="2">
    <location>
        <begin position="61"/>
        <end position="187"/>
    </location>
</feature>
<feature type="coiled-coil region" evidence="1">
    <location>
        <begin position="204"/>
        <end position="231"/>
    </location>
</feature>
<keyword evidence="4" id="KW-1185">Reference proteome</keyword>
<evidence type="ECO:0000256" key="1">
    <source>
        <dbReference type="SAM" id="Coils"/>
    </source>
</evidence>
<name>A0A4Y2G3G3_ARAVE</name>
<comment type="caution">
    <text evidence="3">The sequence shown here is derived from an EMBL/GenBank/DDBJ whole genome shotgun (WGS) entry which is preliminary data.</text>
</comment>
<protein>
    <submittedName>
        <fullName evidence="3">Uncharacterized protein</fullName>
    </submittedName>
</protein>
<evidence type="ECO:0000256" key="2">
    <source>
        <dbReference type="SAM" id="MobiDB-lite"/>
    </source>
</evidence>